<evidence type="ECO:0000313" key="2">
    <source>
        <dbReference type="Proteomes" id="UP000191153"/>
    </source>
</evidence>
<dbReference type="Proteomes" id="UP000191153">
    <property type="component" value="Unassembled WGS sequence"/>
</dbReference>
<sequence length="339" mass="38120">MYELIALIAALKQMKRPNMFLWNLFIKQEIPEKTSKFEVHTKVARRRMAPFVGKYAGGKLLEKDGSSISEFEPGIIKPYREAHANELLKQQFGETIYGNALDIEEIAEDQVTQEIEFLDEAITRTENWMLGKLLTTGVVPIVGETVNRAIKFGDHDKEVLSGTSLWTNEQSDPVEYLLEKQLEILEKTGVMIDSICMSATAGKAFKDHPKVKERLKYITADVIRVEPRNLGDGAKFIGTIPEADLDIYVFTDWVENFETKTSEAIIPAGEIIGGKSKSFRVHYGAIAQMVNKEKSVFVGKRIPKTWVDEKNDLECIQVSSAPLIVPEDASSFFAAKVIE</sequence>
<evidence type="ECO:0000313" key="1">
    <source>
        <dbReference type="EMBL" id="SJZ95181.1"/>
    </source>
</evidence>
<accession>A0A1T4PVA3</accession>
<dbReference type="InterPro" id="IPR005564">
    <property type="entry name" value="Major_capsid_GpE"/>
</dbReference>
<dbReference type="STRING" id="180163.SAMN02745174_02051"/>
<dbReference type="Gene3D" id="3.30.1930.10">
    <property type="entry name" value="capsid protein of prophage domain"/>
    <property type="match status" value="1"/>
</dbReference>
<reference evidence="1 2" key="1">
    <citation type="submission" date="2017-02" db="EMBL/GenBank/DDBJ databases">
        <authorList>
            <person name="Peterson S.W."/>
        </authorList>
    </citation>
    <scope>NUCLEOTIDE SEQUENCE [LARGE SCALE GENOMIC DNA]</scope>
    <source>
        <strain evidence="1 2">ATCC 700028</strain>
    </source>
</reference>
<dbReference type="RefSeq" id="WP_078694504.1">
    <property type="nucleotide sequence ID" value="NZ_FUWX01000016.1"/>
</dbReference>
<protein>
    <submittedName>
        <fullName evidence="1">Phage major capsid protein E</fullName>
    </submittedName>
</protein>
<dbReference type="OrthoDB" id="92452at2"/>
<organism evidence="1 2">
    <name type="scientific">Cetobacterium ceti</name>
    <dbReference type="NCBI Taxonomy" id="180163"/>
    <lineage>
        <taxon>Bacteria</taxon>
        <taxon>Fusobacteriati</taxon>
        <taxon>Fusobacteriota</taxon>
        <taxon>Fusobacteriia</taxon>
        <taxon>Fusobacteriales</taxon>
        <taxon>Fusobacteriaceae</taxon>
        <taxon>Cetobacterium</taxon>
    </lineage>
</organism>
<dbReference type="Gene3D" id="3.15.30.10">
    <property type="entry name" value="putative capsid protein of prophage domain like"/>
    <property type="match status" value="1"/>
</dbReference>
<dbReference type="EMBL" id="FUWX01000016">
    <property type="protein sequence ID" value="SJZ95181.1"/>
    <property type="molecule type" value="Genomic_DNA"/>
</dbReference>
<proteinExistence type="predicted"/>
<keyword evidence="2" id="KW-1185">Reference proteome</keyword>
<name>A0A1T4PVA3_9FUSO</name>
<dbReference type="Pfam" id="PF03864">
    <property type="entry name" value="Phage_cap_E"/>
    <property type="match status" value="1"/>
</dbReference>
<gene>
    <name evidence="1" type="ORF">SAMN02745174_02051</name>
</gene>
<dbReference type="AlphaFoldDB" id="A0A1T4PVA3"/>